<gene>
    <name evidence="1" type="ORF">DMY87_00735</name>
</gene>
<proteinExistence type="predicted"/>
<sequence length="214" mass="24170">MRLPMGFLLEIGLSDDQIARWRAKRKGGRCAATAPKEPKSCHPCFSRHTEPRRDALKLDDFADREPGFVLEAFFSGTLRGWGVTIGRLGGFQNRFTIDARGRFDASAQVLSLTEDYFFDDGHSDTLTWTILKRGANRYEGRETLIDGVAEGEQAGSAFRWQYARDVPQADGSKTRFGFDDWFILHDERHMSVHASLTKLGVEVATLEAFYERVG</sequence>
<protein>
    <submittedName>
        <fullName evidence="1">DUF3833 domain-containing protein</fullName>
    </submittedName>
</protein>
<organism evidence="1 2">
    <name type="scientific">Rhizobium wuzhouense</name>
    <dbReference type="NCBI Taxonomy" id="1986026"/>
    <lineage>
        <taxon>Bacteria</taxon>
        <taxon>Pseudomonadati</taxon>
        <taxon>Pseudomonadota</taxon>
        <taxon>Alphaproteobacteria</taxon>
        <taxon>Hyphomicrobiales</taxon>
        <taxon>Rhizobiaceae</taxon>
        <taxon>Rhizobium/Agrobacterium group</taxon>
        <taxon>Rhizobium</taxon>
    </lineage>
</organism>
<dbReference type="EMBL" id="QJRY01000001">
    <property type="protein sequence ID" value="PYB76953.1"/>
    <property type="molecule type" value="Genomic_DNA"/>
</dbReference>
<reference evidence="1 2" key="1">
    <citation type="submission" date="2018-06" db="EMBL/GenBank/DDBJ databases">
        <title>Rhizobium wuzhouense sp. nov., isolated from roots of Oryza officinalis.</title>
        <authorList>
            <person name="Yuan T."/>
        </authorList>
    </citation>
    <scope>NUCLEOTIDE SEQUENCE [LARGE SCALE GENOMIC DNA]</scope>
    <source>
        <strain evidence="1 2">W44</strain>
    </source>
</reference>
<dbReference type="InterPro" id="IPR024409">
    <property type="entry name" value="DUF3833"/>
</dbReference>
<dbReference type="Pfam" id="PF12915">
    <property type="entry name" value="DUF3833"/>
    <property type="match status" value="1"/>
</dbReference>
<accession>A0ABX5NXE8</accession>
<evidence type="ECO:0000313" key="1">
    <source>
        <dbReference type="EMBL" id="PYB76953.1"/>
    </source>
</evidence>
<name>A0ABX5NXE8_9HYPH</name>
<comment type="caution">
    <text evidence="1">The sequence shown here is derived from an EMBL/GenBank/DDBJ whole genome shotgun (WGS) entry which is preliminary data.</text>
</comment>
<evidence type="ECO:0000313" key="2">
    <source>
        <dbReference type="Proteomes" id="UP000247536"/>
    </source>
</evidence>
<dbReference type="Proteomes" id="UP000247536">
    <property type="component" value="Unassembled WGS sequence"/>
</dbReference>
<keyword evidence="2" id="KW-1185">Reference proteome</keyword>